<protein>
    <submittedName>
        <fullName evidence="1">Uncharacterized protein</fullName>
    </submittedName>
</protein>
<accession>A0A318H7X3</accession>
<name>A0A318H7X3_9BURK</name>
<comment type="caution">
    <text evidence="1">The sequence shown here is derived from an EMBL/GenBank/DDBJ whole genome shotgun (WGS) entry which is preliminary data.</text>
</comment>
<organism evidence="1 2">
    <name type="scientific">Sphaerotilus hippei</name>
    <dbReference type="NCBI Taxonomy" id="744406"/>
    <lineage>
        <taxon>Bacteria</taxon>
        <taxon>Pseudomonadati</taxon>
        <taxon>Pseudomonadota</taxon>
        <taxon>Betaproteobacteria</taxon>
        <taxon>Burkholderiales</taxon>
        <taxon>Sphaerotilaceae</taxon>
        <taxon>Sphaerotilus</taxon>
    </lineage>
</organism>
<dbReference type="Proteomes" id="UP000247811">
    <property type="component" value="Unassembled WGS sequence"/>
</dbReference>
<dbReference type="AlphaFoldDB" id="A0A318H7X3"/>
<evidence type="ECO:0000313" key="1">
    <source>
        <dbReference type="EMBL" id="PXW97942.1"/>
    </source>
</evidence>
<proteinExistence type="predicted"/>
<evidence type="ECO:0000313" key="2">
    <source>
        <dbReference type="Proteomes" id="UP000247811"/>
    </source>
</evidence>
<reference evidence="1 2" key="1">
    <citation type="submission" date="2018-05" db="EMBL/GenBank/DDBJ databases">
        <title>Genomic Encyclopedia of Type Strains, Phase IV (KMG-IV): sequencing the most valuable type-strain genomes for metagenomic binning, comparative biology and taxonomic classification.</title>
        <authorList>
            <person name="Goeker M."/>
        </authorList>
    </citation>
    <scope>NUCLEOTIDE SEQUENCE [LARGE SCALE GENOMIC DNA]</scope>
    <source>
        <strain evidence="1 2">DSM 566</strain>
    </source>
</reference>
<keyword evidence="2" id="KW-1185">Reference proteome</keyword>
<gene>
    <name evidence="1" type="ORF">C7444_10333</name>
</gene>
<dbReference type="RefSeq" id="WP_110399521.1">
    <property type="nucleotide sequence ID" value="NZ_QJJS01000003.1"/>
</dbReference>
<sequence>MPSLSTCAVAQAYQIRFQSLFHTGRAVSFPCDGQGRVLLEALSERARQNYERACAGIGSEYTMPTVVPGDLH</sequence>
<dbReference type="OrthoDB" id="8687530at2"/>
<dbReference type="EMBL" id="QJJS01000003">
    <property type="protein sequence ID" value="PXW97942.1"/>
    <property type="molecule type" value="Genomic_DNA"/>
</dbReference>